<dbReference type="STRING" id="1348612.A0A397GZQ6"/>
<name>A0A397GZQ6_9GLOM</name>
<evidence type="ECO:0000313" key="2">
    <source>
        <dbReference type="Proteomes" id="UP000266861"/>
    </source>
</evidence>
<keyword evidence="2" id="KW-1185">Reference proteome</keyword>
<dbReference type="EMBL" id="PQFF01000372">
    <property type="protein sequence ID" value="RHZ55118.1"/>
    <property type="molecule type" value="Genomic_DNA"/>
</dbReference>
<proteinExistence type="predicted"/>
<comment type="caution">
    <text evidence="1">The sequence shown here is derived from an EMBL/GenBank/DDBJ whole genome shotgun (WGS) entry which is preliminary data.</text>
</comment>
<reference evidence="1 2" key="1">
    <citation type="submission" date="2018-08" db="EMBL/GenBank/DDBJ databases">
        <title>Genome and evolution of the arbuscular mycorrhizal fungus Diversispora epigaea (formerly Glomus versiforme) and its bacterial endosymbionts.</title>
        <authorList>
            <person name="Sun X."/>
            <person name="Fei Z."/>
            <person name="Harrison M."/>
        </authorList>
    </citation>
    <scope>NUCLEOTIDE SEQUENCE [LARGE SCALE GENOMIC DNA]</scope>
    <source>
        <strain evidence="1 2">IT104</strain>
    </source>
</reference>
<dbReference type="AlphaFoldDB" id="A0A397GZQ6"/>
<evidence type="ECO:0000313" key="1">
    <source>
        <dbReference type="EMBL" id="RHZ55118.1"/>
    </source>
</evidence>
<sequence length="358" mass="41311">MNAFFTNLKDIWLKRQPSTFIYNGNRKNFIEDELYTRLEHANYNFRKEHFGQVNEISTRVISRASICNAKKVYATKKSQKLQKVTYKCSNCRKIGYRKNKCPKLEDEPMVVLDDSDEEGSEDESIFDNEPQSCFNQKVFLESLKYMISELIPNCPFKVWKIVAKKYLTIFQPFIELLNNQSSNSLSYKDMNQNYYFVPYPNIPEKLDNSMAYVKDTEIKIDKKNIHKLIGAVGDSQFIGTSYNVPIAICTRRDSITVHEDISVIPTKKDQNGKNISTMILGTKWQHHAGWDSIVKGEFVATHNGKTITILLSTHKEKYSHNVTASDNIFNIEKRTNNSCSDTDRSVSEYSSPSSSFNK</sequence>
<organism evidence="1 2">
    <name type="scientific">Diversispora epigaea</name>
    <dbReference type="NCBI Taxonomy" id="1348612"/>
    <lineage>
        <taxon>Eukaryota</taxon>
        <taxon>Fungi</taxon>
        <taxon>Fungi incertae sedis</taxon>
        <taxon>Mucoromycota</taxon>
        <taxon>Glomeromycotina</taxon>
        <taxon>Glomeromycetes</taxon>
        <taxon>Diversisporales</taxon>
        <taxon>Diversisporaceae</taxon>
        <taxon>Diversispora</taxon>
    </lineage>
</organism>
<protein>
    <submittedName>
        <fullName evidence="1">Uncharacterized protein</fullName>
    </submittedName>
</protein>
<gene>
    <name evidence="1" type="ORF">Glove_420g43</name>
</gene>
<dbReference type="Proteomes" id="UP000266861">
    <property type="component" value="Unassembled WGS sequence"/>
</dbReference>
<accession>A0A397GZQ6</accession>
<dbReference type="OrthoDB" id="2420863at2759"/>